<keyword evidence="11" id="KW-1185">Reference proteome</keyword>
<evidence type="ECO:0000313" key="11">
    <source>
        <dbReference type="Proteomes" id="UP000289738"/>
    </source>
</evidence>
<evidence type="ECO:0000256" key="7">
    <source>
        <dbReference type="ARBA" id="ARBA00023085"/>
    </source>
</evidence>
<dbReference type="InterPro" id="IPR011050">
    <property type="entry name" value="Pectin_lyase_fold/virulence"/>
</dbReference>
<keyword evidence="5" id="KW-0964">Secreted</keyword>
<organism evidence="10 11">
    <name type="scientific">Arachis hypogaea</name>
    <name type="common">Peanut</name>
    <dbReference type="NCBI Taxonomy" id="3818"/>
    <lineage>
        <taxon>Eukaryota</taxon>
        <taxon>Viridiplantae</taxon>
        <taxon>Streptophyta</taxon>
        <taxon>Embryophyta</taxon>
        <taxon>Tracheophyta</taxon>
        <taxon>Spermatophyta</taxon>
        <taxon>Magnoliopsida</taxon>
        <taxon>eudicotyledons</taxon>
        <taxon>Gunneridae</taxon>
        <taxon>Pentapetalae</taxon>
        <taxon>rosids</taxon>
        <taxon>fabids</taxon>
        <taxon>Fabales</taxon>
        <taxon>Fabaceae</taxon>
        <taxon>Papilionoideae</taxon>
        <taxon>50 kb inversion clade</taxon>
        <taxon>dalbergioids sensu lato</taxon>
        <taxon>Dalbergieae</taxon>
        <taxon>Pterocarpus clade</taxon>
        <taxon>Arachis</taxon>
    </lineage>
</organism>
<dbReference type="FunFam" id="2.160.20.10:FF:000001">
    <property type="entry name" value="Pectinesterase"/>
    <property type="match status" value="1"/>
</dbReference>
<reference evidence="10 11" key="1">
    <citation type="submission" date="2019-01" db="EMBL/GenBank/DDBJ databases">
        <title>Sequencing of cultivated peanut Arachis hypogaea provides insights into genome evolution and oil improvement.</title>
        <authorList>
            <person name="Chen X."/>
        </authorList>
    </citation>
    <scope>NUCLEOTIDE SEQUENCE [LARGE SCALE GENOMIC DNA]</scope>
    <source>
        <strain evidence="11">cv. Fuhuasheng</strain>
        <tissue evidence="10">Leaves</tissue>
    </source>
</reference>
<dbReference type="AlphaFoldDB" id="A0A445DVT3"/>
<dbReference type="InterPro" id="IPR033131">
    <property type="entry name" value="Pectinesterase_Asp_AS"/>
</dbReference>
<keyword evidence="7" id="KW-0063">Aspartyl esterase</keyword>
<dbReference type="Proteomes" id="UP000289738">
    <property type="component" value="Chromosome A03"/>
</dbReference>
<dbReference type="EMBL" id="SDMP01000003">
    <property type="protein sequence ID" value="RYR67280.1"/>
    <property type="molecule type" value="Genomic_DNA"/>
</dbReference>
<comment type="caution">
    <text evidence="10">The sequence shown here is derived from an EMBL/GenBank/DDBJ whole genome shotgun (WGS) entry which is preliminary data.</text>
</comment>
<evidence type="ECO:0000256" key="8">
    <source>
        <dbReference type="PROSITE-ProRule" id="PRU10040"/>
    </source>
</evidence>
<comment type="similarity">
    <text evidence="3">In the N-terminal section; belongs to the PMEI family.</text>
</comment>
<evidence type="ECO:0000256" key="4">
    <source>
        <dbReference type="ARBA" id="ARBA00007786"/>
    </source>
</evidence>
<dbReference type="SUPFAM" id="SSF51126">
    <property type="entry name" value="Pectin lyase-like"/>
    <property type="match status" value="2"/>
</dbReference>
<dbReference type="Pfam" id="PF04043">
    <property type="entry name" value="PMEI"/>
    <property type="match status" value="2"/>
</dbReference>
<comment type="similarity">
    <text evidence="4">In the C-terminal section; belongs to the pectinesterase family.</text>
</comment>
<evidence type="ECO:0000256" key="2">
    <source>
        <dbReference type="ARBA" id="ARBA00005184"/>
    </source>
</evidence>
<comment type="subcellular location">
    <subcellularLocation>
        <location evidence="1">Secreted</location>
        <location evidence="1">Cell wall</location>
    </subcellularLocation>
</comment>
<dbReference type="CDD" id="cd15799">
    <property type="entry name" value="PMEI-like_4"/>
    <property type="match status" value="2"/>
</dbReference>
<dbReference type="GO" id="GO:0030599">
    <property type="term" value="F:pectinesterase activity"/>
    <property type="evidence" value="ECO:0007669"/>
    <property type="project" value="InterPro"/>
</dbReference>
<dbReference type="InterPro" id="IPR006501">
    <property type="entry name" value="Pectinesterase_inhib_dom"/>
</dbReference>
<protein>
    <recommendedName>
        <fullName evidence="9">Pectinesterase inhibitor domain-containing protein</fullName>
    </recommendedName>
</protein>
<dbReference type="UniPathway" id="UPA00545">
    <property type="reaction ID" value="UER00823"/>
</dbReference>
<accession>A0A445DVT3</accession>
<dbReference type="SMART" id="SM00856">
    <property type="entry name" value="PMEI"/>
    <property type="match status" value="2"/>
</dbReference>
<keyword evidence="6" id="KW-0378">Hydrolase</keyword>
<evidence type="ECO:0000256" key="1">
    <source>
        <dbReference type="ARBA" id="ARBA00004191"/>
    </source>
</evidence>
<dbReference type="Gene3D" id="2.160.20.10">
    <property type="entry name" value="Single-stranded right-handed beta-helix, Pectin lyase-like"/>
    <property type="match status" value="3"/>
</dbReference>
<evidence type="ECO:0000313" key="10">
    <source>
        <dbReference type="EMBL" id="RYR67280.1"/>
    </source>
</evidence>
<dbReference type="GO" id="GO:0004857">
    <property type="term" value="F:enzyme inhibitor activity"/>
    <property type="evidence" value="ECO:0007669"/>
    <property type="project" value="InterPro"/>
</dbReference>
<evidence type="ECO:0000256" key="3">
    <source>
        <dbReference type="ARBA" id="ARBA00006027"/>
    </source>
</evidence>
<dbReference type="InterPro" id="IPR000070">
    <property type="entry name" value="Pectinesterase_cat"/>
</dbReference>
<proteinExistence type="inferred from homology"/>
<feature type="domain" description="Pectinesterase inhibitor" evidence="9">
    <location>
        <begin position="472"/>
        <end position="603"/>
    </location>
</feature>
<keyword evidence="5" id="KW-0134">Cell wall</keyword>
<dbReference type="GO" id="GO:0045490">
    <property type="term" value="P:pectin catabolic process"/>
    <property type="evidence" value="ECO:0007669"/>
    <property type="project" value="UniProtKB-UniPathway"/>
</dbReference>
<dbReference type="PROSITE" id="PS00800">
    <property type="entry name" value="PECTINESTERASE_1"/>
    <property type="match status" value="1"/>
</dbReference>
<dbReference type="InterPro" id="IPR035513">
    <property type="entry name" value="Invertase/methylesterase_inhib"/>
</dbReference>
<evidence type="ECO:0000256" key="6">
    <source>
        <dbReference type="ARBA" id="ARBA00022801"/>
    </source>
</evidence>
<dbReference type="GO" id="GO:0042545">
    <property type="term" value="P:cell wall modification"/>
    <property type="evidence" value="ECO:0007669"/>
    <property type="project" value="InterPro"/>
</dbReference>
<dbReference type="Pfam" id="PF01095">
    <property type="entry name" value="Pectinesterase"/>
    <property type="match status" value="3"/>
</dbReference>
<comment type="pathway">
    <text evidence="2">Glycan metabolism; pectin degradation; 2-dehydro-3-deoxy-D-gluconate from pectin: step 1/5.</text>
</comment>
<gene>
    <name evidence="10" type="ORF">Ahy_A03g013603</name>
</gene>
<feature type="domain" description="Pectinesterase inhibitor" evidence="9">
    <location>
        <begin position="13"/>
        <end position="176"/>
    </location>
</feature>
<name>A0A445DVT3_ARAHY</name>
<dbReference type="InterPro" id="IPR018040">
    <property type="entry name" value="Pectinesterase_Tyr_AS"/>
</dbReference>
<dbReference type="PROSITE" id="PS00503">
    <property type="entry name" value="PECTINESTERASE_2"/>
    <property type="match status" value="1"/>
</dbReference>
<sequence length="952" mass="104463">MALASRKMPLLRTPTSSFTITSSVLFFLVAVAFLGGADGGAYFAGSECLKVTPSEFVVSVRDVVDVMQGIMSILAEFDNGGFGDDFRVSNAVSDCVDLLDLSSDELDWSVSATQNPQGKHNSTGNLSSDLRTWLSATLANPETCMDGFEGTNSMVKGLVSTGLVQMISLVQNLLTQVDPVPDHSFSTKQGKFPAWVKPRDRKKLLEANNNGVGVFADAVVAADGTGNYTKIMDAVKDAPNYSMSRYVIYIKKGVYNENVEIKKKKWNLMIIGDGMNNTVITGNRSFVDGWTTFRSATFAVSGRGFIARDIAFQNTAGPAKHQAVALRSDSDLSVYYRCDSDLVPLINTTHTYLGRPWKPYSRTIVMQSFISDVLRPEGWLEWSGNVSLDTLYYAEYMNHGPGSGLSNRVKWPGYHVMNDSSQASNFTVTQFIEGNLWLPSTGVVFTAGLGFLFTPFDAVLGSKGSLECLKVSHAEFTNSAKEVVGVLKSVTSTLHSEFVRNGGGFVDDHRLSSAVSACLELMDLSSDELSWVVSVSESPKGKHHGTGNLSSDLRTWLSAVLANTDTCMEGLEEGTTSSVNNIKNAVTASINKVNTMVQDLLTQVHPVSYNRVSKSKLEFPSWAESEDLEGKKLLTAVDAVVALDGSGDYTRVKDAVESAPEYSMKRYVIHIKKGVYCEKVEIHSKKWNLVMIGDGMENTVITGNSSRYFNNTTTYMTATFAVEGRGFIAQNISFHNTAGPRGSQAVALRSQSDLSVFYRCEISGYQDSLYAHSNRQFYRESIITGTVDFIFGRAAAVFQNCTILAKKGLPEQTNTITAQGANDSTSPSGFSIQFSNISAHSELLPFLNCTRTYLGRPWKEYSRTVFMQSYMSEMVSPQGWKEWNGTLYLDTLYYGEFMNYGPGSGLSERVKWPGYHVINDYDEASNFTVAQFILGDLWLPSTGVNYASGFTK</sequence>
<dbReference type="SUPFAM" id="SSF101148">
    <property type="entry name" value="Plant invertase/pectin methylesterase inhibitor"/>
    <property type="match status" value="2"/>
</dbReference>
<dbReference type="InterPro" id="IPR012334">
    <property type="entry name" value="Pectin_lyas_fold"/>
</dbReference>
<dbReference type="Gene3D" id="1.20.140.40">
    <property type="entry name" value="Invertase/pectin methylesterase inhibitor family protein"/>
    <property type="match status" value="2"/>
</dbReference>
<evidence type="ECO:0000259" key="9">
    <source>
        <dbReference type="SMART" id="SM00856"/>
    </source>
</evidence>
<evidence type="ECO:0000256" key="5">
    <source>
        <dbReference type="ARBA" id="ARBA00022512"/>
    </source>
</evidence>
<dbReference type="PANTHER" id="PTHR31707">
    <property type="entry name" value="PECTINESTERASE"/>
    <property type="match status" value="1"/>
</dbReference>
<feature type="active site" evidence="8">
    <location>
        <position position="788"/>
    </location>
</feature>